<evidence type="ECO:0000313" key="2">
    <source>
        <dbReference type="Proteomes" id="UP000817854"/>
    </source>
</evidence>
<organism evidence="1 2">
    <name type="scientific">Flavobacterium jejuense</name>
    <dbReference type="NCBI Taxonomy" id="1544455"/>
    <lineage>
        <taxon>Bacteria</taxon>
        <taxon>Pseudomonadati</taxon>
        <taxon>Bacteroidota</taxon>
        <taxon>Flavobacteriia</taxon>
        <taxon>Flavobacteriales</taxon>
        <taxon>Flavobacteriaceae</taxon>
        <taxon>Flavobacterium</taxon>
    </lineage>
</organism>
<evidence type="ECO:0000313" key="1">
    <source>
        <dbReference type="EMBL" id="NHN26637.1"/>
    </source>
</evidence>
<keyword evidence="2" id="KW-1185">Reference proteome</keyword>
<comment type="caution">
    <text evidence="1">The sequence shown here is derived from an EMBL/GenBank/DDBJ whole genome shotgun (WGS) entry which is preliminary data.</text>
</comment>
<proteinExistence type="predicted"/>
<reference evidence="1 2" key="3">
    <citation type="submission" date="2020-02" db="EMBL/GenBank/DDBJ databases">
        <title>Flavobacterium profundi sp. nov., isolated from a deep-sea seamount.</title>
        <authorList>
            <person name="Zhang D.-C."/>
        </authorList>
    </citation>
    <scope>NUCLEOTIDE SEQUENCE [LARGE SCALE GENOMIC DNA]</scope>
    <source>
        <strain evidence="1 2">EC11</strain>
    </source>
</reference>
<name>A0ABX0IV29_9FLAO</name>
<dbReference type="EMBL" id="VEVQ02000008">
    <property type="protein sequence ID" value="NHN26637.1"/>
    <property type="molecule type" value="Genomic_DNA"/>
</dbReference>
<reference evidence="2" key="1">
    <citation type="submission" date="2019-05" db="EMBL/GenBank/DDBJ databases">
        <title>Flavobacterium profundi sp. nov., isolated from a deep-sea seamount.</title>
        <authorList>
            <person name="Zhang D.-C."/>
        </authorList>
    </citation>
    <scope>NUCLEOTIDE SEQUENCE [LARGE SCALE GENOMIC DNA]</scope>
    <source>
        <strain evidence="2">EC11</strain>
    </source>
</reference>
<sequence length="292" mass="33961">MNKNIELFEKILKIAEKELLLQYYDSKPENIYRLIEYGNEPLFRPRIISFLENSFDILRETALNYKIEQDKIWNDGFDSPIHVNHILFSALVKFVGMLGEKKLAPLLYKEFLGLKGAFYELHLEKGTVCIALSLLGYEGTIEEILAYLEEAVSSEYCINENKETLEMFYAFCILKNDKTKALEYLNNYKRTKNLSLVAAALADLNVKEAVPILKNRLIHIENPVTKEAFLEAIHRLEIQKKAPSPLNRMIWMFGERTSTEIDLGYESDNQFVLRAIKKNNNSEIEDFDESFH</sequence>
<protein>
    <submittedName>
        <fullName evidence="1">Uncharacterized protein</fullName>
    </submittedName>
</protein>
<reference evidence="1 2" key="2">
    <citation type="submission" date="2019-05" db="EMBL/GenBank/DDBJ databases">
        <authorList>
            <person name="Lianzixin W."/>
        </authorList>
    </citation>
    <scope>NUCLEOTIDE SEQUENCE [LARGE SCALE GENOMIC DNA]</scope>
    <source>
        <strain evidence="1 2">EC11</strain>
    </source>
</reference>
<gene>
    <name evidence="1" type="ORF">FIA58_013205</name>
</gene>
<dbReference type="RefSeq" id="WP_140962954.1">
    <property type="nucleotide sequence ID" value="NZ_VEVQ02000008.1"/>
</dbReference>
<accession>A0ABX0IV29</accession>
<dbReference type="Proteomes" id="UP000817854">
    <property type="component" value="Unassembled WGS sequence"/>
</dbReference>